<dbReference type="EMBL" id="CAUYUJ010000503">
    <property type="protein sequence ID" value="CAK0790924.1"/>
    <property type="molecule type" value="Genomic_DNA"/>
</dbReference>
<keyword evidence="2" id="KW-1185">Reference proteome</keyword>
<dbReference type="Proteomes" id="UP001189429">
    <property type="component" value="Unassembled WGS sequence"/>
</dbReference>
<reference evidence="1" key="1">
    <citation type="submission" date="2023-10" db="EMBL/GenBank/DDBJ databases">
        <authorList>
            <person name="Chen Y."/>
            <person name="Shah S."/>
            <person name="Dougan E. K."/>
            <person name="Thang M."/>
            <person name="Chan C."/>
        </authorList>
    </citation>
    <scope>NUCLEOTIDE SEQUENCE [LARGE SCALE GENOMIC DNA]</scope>
</reference>
<evidence type="ECO:0000313" key="1">
    <source>
        <dbReference type="EMBL" id="CAK0790924.1"/>
    </source>
</evidence>
<protein>
    <submittedName>
        <fullName evidence="1">Uncharacterized protein</fullName>
    </submittedName>
</protein>
<dbReference type="InterPro" id="IPR042576">
    <property type="entry name" value="TRAF3IP1_N_sf"/>
</dbReference>
<sequence length="224" mass="24950">MFVRPAVRLVYDLSVSLVHDMACLGAGEQGWMIPPELLVYEDMSRDQKVRYFQELIDRTNRALAETISVETHEDVGLVKLAPGDILGGKNCEETNRLLQLLAYFAISRAAGSNASFMITPQWVTSWRLEYFVEGAGWQWWGAPPGGAADQAELLEGNTDATSIDLVCLAEPVRTRPPSCEYTQSRGMVSYLGFDARSTWRWPPRATCRRGPKAPMRCSTRSAGT</sequence>
<accession>A0ABN9PFT6</accession>
<dbReference type="Gene3D" id="1.10.418.50">
    <property type="entry name" value="Microtubule-binding protein MIP-T3"/>
    <property type="match status" value="1"/>
</dbReference>
<comment type="caution">
    <text evidence="1">The sequence shown here is derived from an EMBL/GenBank/DDBJ whole genome shotgun (WGS) entry which is preliminary data.</text>
</comment>
<proteinExistence type="predicted"/>
<gene>
    <name evidence="1" type="ORF">PCOR1329_LOCUS2042</name>
</gene>
<organism evidence="1 2">
    <name type="scientific">Prorocentrum cordatum</name>
    <dbReference type="NCBI Taxonomy" id="2364126"/>
    <lineage>
        <taxon>Eukaryota</taxon>
        <taxon>Sar</taxon>
        <taxon>Alveolata</taxon>
        <taxon>Dinophyceae</taxon>
        <taxon>Prorocentrales</taxon>
        <taxon>Prorocentraceae</taxon>
        <taxon>Prorocentrum</taxon>
    </lineage>
</organism>
<evidence type="ECO:0000313" key="2">
    <source>
        <dbReference type="Proteomes" id="UP001189429"/>
    </source>
</evidence>
<name>A0ABN9PFT6_9DINO</name>